<evidence type="ECO:0000313" key="4">
    <source>
        <dbReference type="Proteomes" id="UP000317043"/>
    </source>
</evidence>
<dbReference type="PANTHER" id="PTHR40761">
    <property type="entry name" value="CONSERVED INTEGRAL MEMBRANE ALANINE VALINE AND LEUCINE RICH PROTEIN-RELATED"/>
    <property type="match status" value="1"/>
</dbReference>
<feature type="transmembrane region" description="Helical" evidence="2">
    <location>
        <begin position="195"/>
        <end position="213"/>
    </location>
</feature>
<keyword evidence="2" id="KW-0472">Membrane</keyword>
<dbReference type="Proteomes" id="UP000317043">
    <property type="component" value="Unassembled WGS sequence"/>
</dbReference>
<evidence type="ECO:0008006" key="5">
    <source>
        <dbReference type="Google" id="ProtNLM"/>
    </source>
</evidence>
<evidence type="ECO:0000256" key="1">
    <source>
        <dbReference type="SAM" id="MobiDB-lite"/>
    </source>
</evidence>
<dbReference type="RefSeq" id="WP_142035320.1">
    <property type="nucleotide sequence ID" value="NZ_JBHTGS010000001.1"/>
</dbReference>
<proteinExistence type="predicted"/>
<protein>
    <recommendedName>
        <fullName evidence="5">Magnesium transporter NIPA</fullName>
    </recommendedName>
</protein>
<name>A0A543AS96_9ACTN</name>
<evidence type="ECO:0000256" key="2">
    <source>
        <dbReference type="SAM" id="Phobius"/>
    </source>
</evidence>
<dbReference type="EMBL" id="VFOW01000001">
    <property type="protein sequence ID" value="TQL75448.1"/>
    <property type="molecule type" value="Genomic_DNA"/>
</dbReference>
<organism evidence="3 4">
    <name type="scientific">Stackebrandtia endophytica</name>
    <dbReference type="NCBI Taxonomy" id="1496996"/>
    <lineage>
        <taxon>Bacteria</taxon>
        <taxon>Bacillati</taxon>
        <taxon>Actinomycetota</taxon>
        <taxon>Actinomycetes</taxon>
        <taxon>Glycomycetales</taxon>
        <taxon>Glycomycetaceae</taxon>
        <taxon>Stackebrandtia</taxon>
    </lineage>
</organism>
<feature type="compositionally biased region" description="Basic and acidic residues" evidence="1">
    <location>
        <begin position="296"/>
        <end position="305"/>
    </location>
</feature>
<feature type="transmembrane region" description="Helical" evidence="2">
    <location>
        <begin position="163"/>
        <end position="183"/>
    </location>
</feature>
<dbReference type="AlphaFoldDB" id="A0A543AS96"/>
<gene>
    <name evidence="3" type="ORF">FB566_0953</name>
</gene>
<dbReference type="SUPFAM" id="SSF103481">
    <property type="entry name" value="Multidrug resistance efflux transporter EmrE"/>
    <property type="match status" value="1"/>
</dbReference>
<comment type="caution">
    <text evidence="3">The sequence shown here is derived from an EMBL/GenBank/DDBJ whole genome shotgun (WGS) entry which is preliminary data.</text>
</comment>
<dbReference type="InterPro" id="IPR037185">
    <property type="entry name" value="EmrE-like"/>
</dbReference>
<feature type="transmembrane region" description="Helical" evidence="2">
    <location>
        <begin position="134"/>
        <end position="156"/>
    </location>
</feature>
<dbReference type="OrthoDB" id="4571836at2"/>
<dbReference type="InParanoid" id="A0A543AS96"/>
<reference evidence="3 4" key="1">
    <citation type="submission" date="2019-06" db="EMBL/GenBank/DDBJ databases">
        <title>Sequencing the genomes of 1000 actinobacteria strains.</title>
        <authorList>
            <person name="Klenk H.-P."/>
        </authorList>
    </citation>
    <scope>NUCLEOTIDE SEQUENCE [LARGE SCALE GENOMIC DNA]</scope>
    <source>
        <strain evidence="3 4">DSM 45928</strain>
    </source>
</reference>
<keyword evidence="2" id="KW-1133">Transmembrane helix</keyword>
<feature type="transmembrane region" description="Helical" evidence="2">
    <location>
        <begin position="225"/>
        <end position="246"/>
    </location>
</feature>
<feature type="transmembrane region" description="Helical" evidence="2">
    <location>
        <begin position="70"/>
        <end position="91"/>
    </location>
</feature>
<dbReference type="PANTHER" id="PTHR40761:SF1">
    <property type="entry name" value="CONSERVED INTEGRAL MEMBRANE ALANINE VALINE AND LEUCINE RICH PROTEIN-RELATED"/>
    <property type="match status" value="1"/>
</dbReference>
<feature type="transmembrane region" description="Helical" evidence="2">
    <location>
        <begin position="103"/>
        <end position="122"/>
    </location>
</feature>
<dbReference type="NCBIfam" id="NF038012">
    <property type="entry name" value="DMT_1"/>
    <property type="match status" value="1"/>
</dbReference>
<feature type="transmembrane region" description="Helical" evidence="2">
    <location>
        <begin position="252"/>
        <end position="274"/>
    </location>
</feature>
<keyword evidence="2" id="KW-0812">Transmembrane</keyword>
<keyword evidence="4" id="KW-1185">Reference proteome</keyword>
<evidence type="ECO:0000313" key="3">
    <source>
        <dbReference type="EMBL" id="TQL75448.1"/>
    </source>
</evidence>
<sequence length="321" mass="33302">MTWQVAAAVIGAWFIAIGAAAQEQPATAADGGVVGRMHLVWQLLRNPRWVIGGIVTVVGMGLHLAALTTAPLTIVQPLGISGLLVAVWVAARWRRRRLTRVEWFGAGAVTVGLIGLVVSLPHDAEVTPMLSDGHLVTLSVIAGPLAFAAVVGGHLLGARSRAAILAGTAGLCFGVTAALVRVISHDLRDGWSALWHWRVLVALVLVAVGGLILQNAYRAGHFGLSYAVLLVVDPIVAAGVGVVFLAEPLPTTVIAMVTAAASATLTVIGVVALAGRARPPAGIGAAEQPAPQQRSDSPRTTDRLLSRVIPPRITHQTTNPQ</sequence>
<accession>A0A543AS96</accession>
<feature type="region of interest" description="Disordered" evidence="1">
    <location>
        <begin position="282"/>
        <end position="321"/>
    </location>
</feature>